<organism evidence="1 2">
    <name type="scientific">Trichinella patagoniensis</name>
    <dbReference type="NCBI Taxonomy" id="990121"/>
    <lineage>
        <taxon>Eukaryota</taxon>
        <taxon>Metazoa</taxon>
        <taxon>Ecdysozoa</taxon>
        <taxon>Nematoda</taxon>
        <taxon>Enoplea</taxon>
        <taxon>Dorylaimia</taxon>
        <taxon>Trichinellida</taxon>
        <taxon>Trichinellidae</taxon>
        <taxon>Trichinella</taxon>
    </lineage>
</organism>
<sequence>MSLITVNIHHKQKVEIPKVEKCDISEKEKKKNKT</sequence>
<protein>
    <submittedName>
        <fullName evidence="1">Uncharacterized protein</fullName>
    </submittedName>
</protein>
<keyword evidence="2" id="KW-1185">Reference proteome</keyword>
<accession>A0A0V0WJL0</accession>
<dbReference type="Proteomes" id="UP000054783">
    <property type="component" value="Unassembled WGS sequence"/>
</dbReference>
<evidence type="ECO:0000313" key="2">
    <source>
        <dbReference type="Proteomes" id="UP000054783"/>
    </source>
</evidence>
<proteinExistence type="predicted"/>
<comment type="caution">
    <text evidence="1">The sequence shown here is derived from an EMBL/GenBank/DDBJ whole genome shotgun (WGS) entry which is preliminary data.</text>
</comment>
<dbReference type="AlphaFoldDB" id="A0A0V0WJL0"/>
<name>A0A0V0WJL0_9BILA</name>
<gene>
    <name evidence="1" type="ORF">T12_3645</name>
</gene>
<reference evidence="1 2" key="1">
    <citation type="submission" date="2015-01" db="EMBL/GenBank/DDBJ databases">
        <title>Evolution of Trichinella species and genotypes.</title>
        <authorList>
            <person name="Korhonen P.K."/>
            <person name="Edoardo P."/>
            <person name="Giuseppe L.R."/>
            <person name="Gasser R.B."/>
        </authorList>
    </citation>
    <scope>NUCLEOTIDE SEQUENCE [LARGE SCALE GENOMIC DNA]</scope>
    <source>
        <strain evidence="1">ISS2496</strain>
    </source>
</reference>
<dbReference type="EMBL" id="JYDQ01005590">
    <property type="protein sequence ID" value="KRX76011.1"/>
    <property type="molecule type" value="Genomic_DNA"/>
</dbReference>
<evidence type="ECO:0000313" key="1">
    <source>
        <dbReference type="EMBL" id="KRX76011.1"/>
    </source>
</evidence>